<accession>A0A0C9UG37</accession>
<sequence length="573" mass="62844">MATQLGGLALEGTDPRLQEPVAAHAHKGRIPFEELLYYAKLQRQKEVDADKAYAITNPEKPSLIGGLFKRKDSNSSAPAITEKEGSVDEKGEKMDTEKAPSMVSDDEKAAAYRAIRTASWLSIFYLITTDILGPTSAPWAFSQLGFASGTVLFVILGIIAFYTGMQLWYMYLKLDSEKYPVQNYSDLTERIYGRFARHAINILQTLQLLFNVAVIICENTQGLSQVSKGKVCFSVLGVIWMVAGMVIGQIRSLRNYGGLAHWAIWMNLIVIFITMGAVAHSAPNFAAALAENNIQMGSGVVIASAKISLPFTDQIVGVMQMVYSYGGAMLFIELMAEMRRPFDFWKGMVCAQLLIVTAYLLFGVYVYAFQGQYTINPANQGISGFGLQTATNIISLVSALIAAGLYGNIGLKVIYSNIVQDLFGGPPLVSKAGRYIWIGIVLGYWAIAFIIASAIPQFSNISGLVAALCILQFTYTFPPILYVGFAVQRDAIDGQEEYRPGMSVQQLRKDTWHDFSRWRRGFGKRWWLNICNILLFLAALATAGLGAFSSIKGIIKGFQTSGSATSFGCKAPV</sequence>
<evidence type="ECO:0000256" key="5">
    <source>
        <dbReference type="ARBA" id="ARBA00023136"/>
    </source>
</evidence>
<evidence type="ECO:0000256" key="1">
    <source>
        <dbReference type="ARBA" id="ARBA00004141"/>
    </source>
</evidence>
<keyword evidence="10" id="KW-1185">Reference proteome</keyword>
<organism evidence="9 10">
    <name type="scientific">Sphaerobolus stellatus (strain SS14)</name>
    <dbReference type="NCBI Taxonomy" id="990650"/>
    <lineage>
        <taxon>Eukaryota</taxon>
        <taxon>Fungi</taxon>
        <taxon>Dikarya</taxon>
        <taxon>Basidiomycota</taxon>
        <taxon>Agaricomycotina</taxon>
        <taxon>Agaricomycetes</taxon>
        <taxon>Phallomycetidae</taxon>
        <taxon>Geastrales</taxon>
        <taxon>Sphaerobolaceae</taxon>
        <taxon>Sphaerobolus</taxon>
    </lineage>
</organism>
<feature type="compositionally biased region" description="Basic and acidic residues" evidence="6">
    <location>
        <begin position="81"/>
        <end position="98"/>
    </location>
</feature>
<keyword evidence="5 7" id="KW-0472">Membrane</keyword>
<keyword evidence="3 7" id="KW-0812">Transmembrane</keyword>
<dbReference type="OrthoDB" id="40134at2759"/>
<reference evidence="9 10" key="1">
    <citation type="submission" date="2014-06" db="EMBL/GenBank/DDBJ databases">
        <title>Evolutionary Origins and Diversification of the Mycorrhizal Mutualists.</title>
        <authorList>
            <consortium name="DOE Joint Genome Institute"/>
            <consortium name="Mycorrhizal Genomics Consortium"/>
            <person name="Kohler A."/>
            <person name="Kuo A."/>
            <person name="Nagy L.G."/>
            <person name="Floudas D."/>
            <person name="Copeland A."/>
            <person name="Barry K.W."/>
            <person name="Cichocki N."/>
            <person name="Veneault-Fourrey C."/>
            <person name="LaButti K."/>
            <person name="Lindquist E.A."/>
            <person name="Lipzen A."/>
            <person name="Lundell T."/>
            <person name="Morin E."/>
            <person name="Murat C."/>
            <person name="Riley R."/>
            <person name="Ohm R."/>
            <person name="Sun H."/>
            <person name="Tunlid A."/>
            <person name="Henrissat B."/>
            <person name="Grigoriev I.V."/>
            <person name="Hibbett D.S."/>
            <person name="Martin F."/>
        </authorList>
    </citation>
    <scope>NUCLEOTIDE SEQUENCE [LARGE SCALE GENOMIC DNA]</scope>
    <source>
        <strain evidence="9 10">SS14</strain>
    </source>
</reference>
<feature type="transmembrane region" description="Helical" evidence="7">
    <location>
        <begin position="262"/>
        <end position="282"/>
    </location>
</feature>
<evidence type="ECO:0000256" key="2">
    <source>
        <dbReference type="ARBA" id="ARBA00008066"/>
    </source>
</evidence>
<gene>
    <name evidence="9" type="ORF">M422DRAFT_209126</name>
</gene>
<evidence type="ECO:0000256" key="3">
    <source>
        <dbReference type="ARBA" id="ARBA00022692"/>
    </source>
</evidence>
<dbReference type="GO" id="GO:0016020">
    <property type="term" value="C:membrane"/>
    <property type="evidence" value="ECO:0007669"/>
    <property type="project" value="UniProtKB-SubCell"/>
</dbReference>
<dbReference type="InterPro" id="IPR013057">
    <property type="entry name" value="AA_transpt_TM"/>
</dbReference>
<dbReference type="Pfam" id="PF01490">
    <property type="entry name" value="Aa_trans"/>
    <property type="match status" value="1"/>
</dbReference>
<dbReference type="GO" id="GO:0015179">
    <property type="term" value="F:L-amino acid transmembrane transporter activity"/>
    <property type="evidence" value="ECO:0007669"/>
    <property type="project" value="TreeGrafter"/>
</dbReference>
<dbReference type="PANTHER" id="PTHR22950">
    <property type="entry name" value="AMINO ACID TRANSPORTER"/>
    <property type="match status" value="1"/>
</dbReference>
<feature type="transmembrane region" description="Helical" evidence="7">
    <location>
        <begin position="146"/>
        <end position="169"/>
    </location>
</feature>
<feature type="domain" description="Amino acid transporter transmembrane" evidence="8">
    <location>
        <begin position="117"/>
        <end position="483"/>
    </location>
</feature>
<proteinExistence type="inferred from homology"/>
<feature type="transmembrane region" description="Helical" evidence="7">
    <location>
        <begin position="317"/>
        <end position="336"/>
    </location>
</feature>
<comment type="similarity">
    <text evidence="2">Belongs to the amino acid/polyamine transporter 2 family.</text>
</comment>
<evidence type="ECO:0000313" key="10">
    <source>
        <dbReference type="Proteomes" id="UP000054279"/>
    </source>
</evidence>
<feature type="transmembrane region" description="Helical" evidence="7">
    <location>
        <begin position="393"/>
        <end position="415"/>
    </location>
</feature>
<dbReference type="AlphaFoldDB" id="A0A0C9UG37"/>
<evidence type="ECO:0000313" key="9">
    <source>
        <dbReference type="EMBL" id="KIJ41978.1"/>
    </source>
</evidence>
<feature type="transmembrane region" description="Helical" evidence="7">
    <location>
        <begin position="348"/>
        <end position="368"/>
    </location>
</feature>
<evidence type="ECO:0000259" key="8">
    <source>
        <dbReference type="Pfam" id="PF01490"/>
    </source>
</evidence>
<comment type="subcellular location">
    <subcellularLocation>
        <location evidence="1">Membrane</location>
        <topology evidence="1">Multi-pass membrane protein</topology>
    </subcellularLocation>
</comment>
<dbReference type="PANTHER" id="PTHR22950:SF461">
    <property type="entry name" value="AMINO ACID TRANSPORTER TRANSMEMBRANE DOMAIN-CONTAINING PROTEIN"/>
    <property type="match status" value="1"/>
</dbReference>
<evidence type="ECO:0000256" key="7">
    <source>
        <dbReference type="SAM" id="Phobius"/>
    </source>
</evidence>
<evidence type="ECO:0000256" key="4">
    <source>
        <dbReference type="ARBA" id="ARBA00022989"/>
    </source>
</evidence>
<feature type="transmembrane region" description="Helical" evidence="7">
    <location>
        <begin position="118"/>
        <end position="140"/>
    </location>
</feature>
<dbReference type="HOGENOM" id="CLU_016053_1_0_1"/>
<feature type="transmembrane region" description="Helical" evidence="7">
    <location>
        <begin position="526"/>
        <end position="548"/>
    </location>
</feature>
<keyword evidence="4 7" id="KW-1133">Transmembrane helix</keyword>
<evidence type="ECO:0000256" key="6">
    <source>
        <dbReference type="SAM" id="MobiDB-lite"/>
    </source>
</evidence>
<name>A0A0C9UG37_SPHS4</name>
<feature type="region of interest" description="Disordered" evidence="6">
    <location>
        <begin position="67"/>
        <end position="100"/>
    </location>
</feature>
<dbReference type="Proteomes" id="UP000054279">
    <property type="component" value="Unassembled WGS sequence"/>
</dbReference>
<feature type="transmembrane region" description="Helical" evidence="7">
    <location>
        <begin position="231"/>
        <end position="250"/>
    </location>
</feature>
<protein>
    <recommendedName>
        <fullName evidence="8">Amino acid transporter transmembrane domain-containing protein</fullName>
    </recommendedName>
</protein>
<feature type="transmembrane region" description="Helical" evidence="7">
    <location>
        <begin position="461"/>
        <end position="485"/>
    </location>
</feature>
<dbReference type="EMBL" id="KN837133">
    <property type="protein sequence ID" value="KIJ41978.1"/>
    <property type="molecule type" value="Genomic_DNA"/>
</dbReference>
<feature type="transmembrane region" description="Helical" evidence="7">
    <location>
        <begin position="435"/>
        <end position="455"/>
    </location>
</feature>